<gene>
    <name evidence="1" type="ORF">MSPICULIGERA_LOCUS8132</name>
</gene>
<organism evidence="1 2">
    <name type="scientific">Mesorhabditis spiculigera</name>
    <dbReference type="NCBI Taxonomy" id="96644"/>
    <lineage>
        <taxon>Eukaryota</taxon>
        <taxon>Metazoa</taxon>
        <taxon>Ecdysozoa</taxon>
        <taxon>Nematoda</taxon>
        <taxon>Chromadorea</taxon>
        <taxon>Rhabditida</taxon>
        <taxon>Rhabditina</taxon>
        <taxon>Rhabditomorpha</taxon>
        <taxon>Rhabditoidea</taxon>
        <taxon>Rhabditidae</taxon>
        <taxon>Mesorhabditinae</taxon>
        <taxon>Mesorhabditis</taxon>
    </lineage>
</organism>
<keyword evidence="2" id="KW-1185">Reference proteome</keyword>
<dbReference type="AlphaFoldDB" id="A0AA36FYP5"/>
<proteinExistence type="predicted"/>
<reference evidence="1" key="1">
    <citation type="submission" date="2023-06" db="EMBL/GenBank/DDBJ databases">
        <authorList>
            <person name="Delattre M."/>
        </authorList>
    </citation>
    <scope>NUCLEOTIDE SEQUENCE</scope>
    <source>
        <strain evidence="1">AF72</strain>
    </source>
</reference>
<comment type="caution">
    <text evidence="1">The sequence shown here is derived from an EMBL/GenBank/DDBJ whole genome shotgun (WGS) entry which is preliminary data.</text>
</comment>
<dbReference type="EMBL" id="CATQJA010002092">
    <property type="protein sequence ID" value="CAJ0569663.1"/>
    <property type="molecule type" value="Genomic_DNA"/>
</dbReference>
<accession>A0AA36FYP5</accession>
<evidence type="ECO:0000313" key="1">
    <source>
        <dbReference type="EMBL" id="CAJ0569663.1"/>
    </source>
</evidence>
<feature type="non-terminal residue" evidence="1">
    <location>
        <position position="80"/>
    </location>
</feature>
<evidence type="ECO:0000313" key="2">
    <source>
        <dbReference type="Proteomes" id="UP001177023"/>
    </source>
</evidence>
<sequence>MMLSWFSGTASSTGQEKCVKLDLMGEKNRYPDADPNLFTKVPYDDRQIKASVSIGSLVETNSIDDPAFLFPARVTGHKVV</sequence>
<dbReference type="Proteomes" id="UP001177023">
    <property type="component" value="Unassembled WGS sequence"/>
</dbReference>
<protein>
    <submittedName>
        <fullName evidence="1">Uncharacterized protein</fullName>
    </submittedName>
</protein>
<name>A0AA36FYP5_9BILA</name>